<evidence type="ECO:0000313" key="2">
    <source>
        <dbReference type="EMBL" id="KAK8788307.1"/>
    </source>
</evidence>
<protein>
    <submittedName>
        <fullName evidence="2">Uncharacterized protein</fullName>
    </submittedName>
</protein>
<evidence type="ECO:0000313" key="3">
    <source>
        <dbReference type="Proteomes" id="UP001321473"/>
    </source>
</evidence>
<name>A0AAQ4FM06_AMBAM</name>
<gene>
    <name evidence="2" type="ORF">V5799_021920</name>
    <name evidence="1" type="ORF">V5799_024739</name>
</gene>
<reference evidence="2 3" key="1">
    <citation type="journal article" date="2023" name="Arcadia Sci">
        <title>De novo assembly of a long-read Amblyomma americanum tick genome.</title>
        <authorList>
            <person name="Chou S."/>
            <person name="Poskanzer K.E."/>
            <person name="Rollins M."/>
            <person name="Thuy-Boun P.S."/>
        </authorList>
    </citation>
    <scope>NUCLEOTIDE SEQUENCE [LARGE SCALE GENOMIC DNA]</scope>
    <source>
        <strain evidence="2">F_SG_1</strain>
        <tissue evidence="2">Salivary glands</tissue>
    </source>
</reference>
<dbReference type="AlphaFoldDB" id="A0AAQ4FM06"/>
<comment type="caution">
    <text evidence="2">The sequence shown here is derived from an EMBL/GenBank/DDBJ whole genome shotgun (WGS) entry which is preliminary data.</text>
</comment>
<keyword evidence="3" id="KW-1185">Reference proteome</keyword>
<organism evidence="2 3">
    <name type="scientific">Amblyomma americanum</name>
    <name type="common">Lone star tick</name>
    <dbReference type="NCBI Taxonomy" id="6943"/>
    <lineage>
        <taxon>Eukaryota</taxon>
        <taxon>Metazoa</taxon>
        <taxon>Ecdysozoa</taxon>
        <taxon>Arthropoda</taxon>
        <taxon>Chelicerata</taxon>
        <taxon>Arachnida</taxon>
        <taxon>Acari</taxon>
        <taxon>Parasitiformes</taxon>
        <taxon>Ixodida</taxon>
        <taxon>Ixodoidea</taxon>
        <taxon>Ixodidae</taxon>
        <taxon>Amblyomminae</taxon>
        <taxon>Amblyomma</taxon>
    </lineage>
</organism>
<dbReference type="EMBL" id="JARKHS020018955">
    <property type="protein sequence ID" value="KAK8772017.1"/>
    <property type="molecule type" value="Genomic_DNA"/>
</dbReference>
<sequence length="66" mass="7260">MFGVFRRAIAISSSSNDTSFKCLSATLTHYDPRTKKATYVWHLKARGEKPAIKGVLCSDLQAVSKA</sequence>
<proteinExistence type="predicted"/>
<evidence type="ECO:0000313" key="1">
    <source>
        <dbReference type="EMBL" id="KAK8772017.1"/>
    </source>
</evidence>
<accession>A0AAQ4FM06</accession>
<reference evidence="2" key="2">
    <citation type="submission" date="2023-03" db="EMBL/GenBank/DDBJ databases">
        <authorList>
            <person name="Thuy-Boun P."/>
        </authorList>
    </citation>
    <scope>NUCLEOTIDE SEQUENCE</scope>
    <source>
        <strain evidence="2">F_SG_1</strain>
        <tissue evidence="2">Salivary glands</tissue>
    </source>
</reference>
<dbReference type="EMBL" id="JARKHS020000957">
    <property type="protein sequence ID" value="KAK8788307.1"/>
    <property type="molecule type" value="Genomic_DNA"/>
</dbReference>
<dbReference type="Proteomes" id="UP001321473">
    <property type="component" value="Unassembled WGS sequence"/>
</dbReference>
<reference evidence="2" key="3">
    <citation type="submission" date="2024-02" db="EMBL/GenBank/DDBJ databases">
        <authorList>
            <person name="Mcdaniel E.A."/>
            <person name="Celebi F.M."/>
            <person name="Reiter T."/>
            <person name="Weiss E.C."/>
            <person name="Chou S."/>
        </authorList>
    </citation>
    <scope>NUCLEOTIDE SEQUENCE</scope>
    <source>
        <strain evidence="2">F_SG_1</strain>
        <tissue evidence="2">Salivary glands</tissue>
    </source>
</reference>